<dbReference type="PANTHER" id="PTHR21666">
    <property type="entry name" value="PEPTIDASE-RELATED"/>
    <property type="match status" value="1"/>
</dbReference>
<proteinExistence type="predicted"/>
<feature type="signal peptide" evidence="2">
    <location>
        <begin position="1"/>
        <end position="25"/>
    </location>
</feature>
<dbReference type="CDD" id="cd12797">
    <property type="entry name" value="M23_peptidase"/>
    <property type="match status" value="1"/>
</dbReference>
<keyword evidence="5" id="KW-1185">Reference proteome</keyword>
<dbReference type="Gene3D" id="2.70.70.10">
    <property type="entry name" value="Glucose Permease (Domain IIA)"/>
    <property type="match status" value="1"/>
</dbReference>
<keyword evidence="4" id="KW-0378">Hydrolase</keyword>
<evidence type="ECO:0000313" key="4">
    <source>
        <dbReference type="EMBL" id="MBM7656612.1"/>
    </source>
</evidence>
<accession>A0ABS2Q4A8</accession>
<name>A0ABS2Q4A8_9BACL</name>
<feature type="domain" description="M23ase beta-sheet core" evidence="3">
    <location>
        <begin position="206"/>
        <end position="304"/>
    </location>
</feature>
<dbReference type="PANTHER" id="PTHR21666:SF289">
    <property type="entry name" value="L-ALA--D-GLU ENDOPEPTIDASE"/>
    <property type="match status" value="1"/>
</dbReference>
<feature type="chain" id="PRO_5045638083" evidence="2">
    <location>
        <begin position="26"/>
        <end position="335"/>
    </location>
</feature>
<dbReference type="Pfam" id="PF01551">
    <property type="entry name" value="Peptidase_M23"/>
    <property type="match status" value="1"/>
</dbReference>
<evidence type="ECO:0000313" key="5">
    <source>
        <dbReference type="Proteomes" id="UP000823201"/>
    </source>
</evidence>
<dbReference type="GO" id="GO:0016787">
    <property type="term" value="F:hydrolase activity"/>
    <property type="evidence" value="ECO:0007669"/>
    <property type="project" value="UniProtKB-KW"/>
</dbReference>
<sequence>MLDRKFLVLPLLFMVLFSSPSLTSAKEDWQDASSRKALYLKTAAITGVPWTLIAGCDQYAHNIAALRIGDARRDTYLDTPFHPIEWTGIPAPDAQNKNALLLSFFGGTGRDGNGDGLAERANPEDRLFSIAEKIAEAGPGEQNHRIGLWQIYHRGKAVEMIETYAAIFAAFNTVDLSGHCFPLPLGANYDYESTWGARRGWGGLRIHEGTDLFANYGTPVFASAYGVIEMIGWNKYGGWRIGLRDIEGNYHYYAHLNGYAPRIHRGTVTAPGETIGYVGSSGYGPRGTMGKFPPHLHYGFYKDNGRTEFSIDPYPYLRAWERQTLQKKKQTSRIY</sequence>
<organism evidence="4 5">
    <name type="scientific">Sporolactobacillus spathodeae</name>
    <dbReference type="NCBI Taxonomy" id="1465502"/>
    <lineage>
        <taxon>Bacteria</taxon>
        <taxon>Bacillati</taxon>
        <taxon>Bacillota</taxon>
        <taxon>Bacilli</taxon>
        <taxon>Bacillales</taxon>
        <taxon>Sporolactobacillaceae</taxon>
        <taxon>Sporolactobacillus</taxon>
    </lineage>
</organism>
<dbReference type="Proteomes" id="UP000823201">
    <property type="component" value="Unassembled WGS sequence"/>
</dbReference>
<keyword evidence="1 2" id="KW-0732">Signal</keyword>
<reference evidence="4 5" key="1">
    <citation type="submission" date="2021-01" db="EMBL/GenBank/DDBJ databases">
        <title>Genomic Encyclopedia of Type Strains, Phase IV (KMG-IV): sequencing the most valuable type-strain genomes for metagenomic binning, comparative biology and taxonomic classification.</title>
        <authorList>
            <person name="Goeker M."/>
        </authorList>
    </citation>
    <scope>NUCLEOTIDE SEQUENCE [LARGE SCALE GENOMIC DNA]</scope>
    <source>
        <strain evidence="4 5">DSM 100968</strain>
    </source>
</reference>
<dbReference type="SUPFAM" id="SSF51261">
    <property type="entry name" value="Duplicated hybrid motif"/>
    <property type="match status" value="1"/>
</dbReference>
<evidence type="ECO:0000256" key="2">
    <source>
        <dbReference type="SAM" id="SignalP"/>
    </source>
</evidence>
<dbReference type="InterPro" id="IPR050570">
    <property type="entry name" value="Cell_wall_metabolism_enzyme"/>
</dbReference>
<dbReference type="InterPro" id="IPR011055">
    <property type="entry name" value="Dup_hybrid_motif"/>
</dbReference>
<evidence type="ECO:0000259" key="3">
    <source>
        <dbReference type="Pfam" id="PF01551"/>
    </source>
</evidence>
<comment type="caution">
    <text evidence="4">The sequence shown here is derived from an EMBL/GenBank/DDBJ whole genome shotgun (WGS) entry which is preliminary data.</text>
</comment>
<evidence type="ECO:0000256" key="1">
    <source>
        <dbReference type="ARBA" id="ARBA00022729"/>
    </source>
</evidence>
<gene>
    <name evidence="4" type="ORF">JOC27_000048</name>
</gene>
<dbReference type="InterPro" id="IPR016047">
    <property type="entry name" value="M23ase_b-sheet_dom"/>
</dbReference>
<protein>
    <submittedName>
        <fullName evidence="4">Murein DD-endopeptidase MepM/ murein hydrolase activator NlpD</fullName>
    </submittedName>
</protein>
<dbReference type="RefSeq" id="WP_205004981.1">
    <property type="nucleotide sequence ID" value="NZ_CBCRXA010000001.1"/>
</dbReference>
<dbReference type="EMBL" id="JAFBEV010000001">
    <property type="protein sequence ID" value="MBM7656612.1"/>
    <property type="molecule type" value="Genomic_DNA"/>
</dbReference>